<dbReference type="Proteomes" id="UP001501153">
    <property type="component" value="Unassembled WGS sequence"/>
</dbReference>
<evidence type="ECO:0000313" key="3">
    <source>
        <dbReference type="EMBL" id="GAA4359001.1"/>
    </source>
</evidence>
<protein>
    <submittedName>
        <fullName evidence="3">Uncharacterized protein</fullName>
    </submittedName>
</protein>
<comment type="caution">
    <text evidence="3">The sequence shown here is derived from an EMBL/GenBank/DDBJ whole genome shotgun (WGS) entry which is preliminary data.</text>
</comment>
<dbReference type="EMBL" id="BAABGZ010000028">
    <property type="protein sequence ID" value="GAA4359001.1"/>
    <property type="molecule type" value="Genomic_DNA"/>
</dbReference>
<reference evidence="4" key="1">
    <citation type="journal article" date="2019" name="Int. J. Syst. Evol. Microbiol.">
        <title>The Global Catalogue of Microorganisms (GCM) 10K type strain sequencing project: providing services to taxonomists for standard genome sequencing and annotation.</title>
        <authorList>
            <consortium name="The Broad Institute Genomics Platform"/>
            <consortium name="The Broad Institute Genome Sequencing Center for Infectious Disease"/>
            <person name="Wu L."/>
            <person name="Ma J."/>
        </authorList>
    </citation>
    <scope>NUCLEOTIDE SEQUENCE [LARGE SCALE GENOMIC DNA]</scope>
    <source>
        <strain evidence="4">JCM 17923</strain>
    </source>
</reference>
<keyword evidence="2" id="KW-0732">Signal</keyword>
<name>A0ABP8IHK8_9BACT</name>
<dbReference type="PROSITE" id="PS51257">
    <property type="entry name" value="PROKAR_LIPOPROTEIN"/>
    <property type="match status" value="1"/>
</dbReference>
<keyword evidence="1" id="KW-0472">Membrane</keyword>
<evidence type="ECO:0000256" key="2">
    <source>
        <dbReference type="SAM" id="SignalP"/>
    </source>
</evidence>
<keyword evidence="4" id="KW-1185">Reference proteome</keyword>
<proteinExistence type="predicted"/>
<sequence>MLMPLRLLLPFCLLLLAGCRSERVAFSFQPEPLAAEAPILPHQQLMPRHNATFAAPTTAAKPQLSSYQRVLPRPVGAASPRAKVRRSQRLLSTHQTAVYSLRKPLRAAFRHRTTTQLPATSSGESGFLLALGAICMLGGLICLLISLFMLSGTLALTGLGVLALGVLLFSAGWGSGWAFG</sequence>
<feature type="transmembrane region" description="Helical" evidence="1">
    <location>
        <begin position="127"/>
        <end position="147"/>
    </location>
</feature>
<feature type="signal peptide" evidence="2">
    <location>
        <begin position="1"/>
        <end position="17"/>
    </location>
</feature>
<keyword evidence="1" id="KW-1133">Transmembrane helix</keyword>
<feature type="transmembrane region" description="Helical" evidence="1">
    <location>
        <begin position="154"/>
        <end position="174"/>
    </location>
</feature>
<organism evidence="3 4">
    <name type="scientific">Hymenobacter saemangeumensis</name>
    <dbReference type="NCBI Taxonomy" id="1084522"/>
    <lineage>
        <taxon>Bacteria</taxon>
        <taxon>Pseudomonadati</taxon>
        <taxon>Bacteroidota</taxon>
        <taxon>Cytophagia</taxon>
        <taxon>Cytophagales</taxon>
        <taxon>Hymenobacteraceae</taxon>
        <taxon>Hymenobacter</taxon>
    </lineage>
</organism>
<feature type="chain" id="PRO_5046656930" evidence="2">
    <location>
        <begin position="18"/>
        <end position="180"/>
    </location>
</feature>
<evidence type="ECO:0000256" key="1">
    <source>
        <dbReference type="SAM" id="Phobius"/>
    </source>
</evidence>
<evidence type="ECO:0000313" key="4">
    <source>
        <dbReference type="Proteomes" id="UP001501153"/>
    </source>
</evidence>
<gene>
    <name evidence="3" type="ORF">GCM10023185_25190</name>
</gene>
<accession>A0ABP8IHK8</accession>
<keyword evidence="1" id="KW-0812">Transmembrane</keyword>